<evidence type="ECO:0000256" key="3">
    <source>
        <dbReference type="ARBA" id="ARBA00012438"/>
    </source>
</evidence>
<keyword evidence="8" id="KW-0067">ATP-binding</keyword>
<dbReference type="GO" id="GO:0000156">
    <property type="term" value="F:phosphorelay response regulator activity"/>
    <property type="evidence" value="ECO:0007669"/>
    <property type="project" value="TreeGrafter"/>
</dbReference>
<sequence length="344" mass="35969">MSERTDAATAADRRRVQQAALRAGVWVAVAAAAVVAIITTVIVAVMFATSRPEHSPPHGPGGGGWDGPGDRVIDLDDVVPLAILIGLIGVVALGFVAWWASKRAAQPLADALEVQRTFVADASHELRTPLTTLTSRIQLAQHRAERGGDVDAVLADLRRDAMVMDAVLTDLLLTAETAGARAGDGGAFASVAAAAHDAIAVIEPRAAARGVALIAEASADLLVCADHTSLTRALMALLDNAVRYSPTGSTITVRARPAGRRVEIRVVDEGSGIAGIDPDRLFDRFARSTDVASEDGRRGFGLGLALVRDIVTRFDGSVRVEKTSRAGTTFLLDLPSGGRRAGER</sequence>
<dbReference type="Pfam" id="PF00512">
    <property type="entry name" value="HisKA"/>
    <property type="match status" value="1"/>
</dbReference>
<comment type="caution">
    <text evidence="13">The sequence shown here is derived from an EMBL/GenBank/DDBJ whole genome shotgun (WGS) entry which is preliminary data.</text>
</comment>
<dbReference type="OrthoDB" id="9786919at2"/>
<dbReference type="Pfam" id="PF02518">
    <property type="entry name" value="HATPase_c"/>
    <property type="match status" value="1"/>
</dbReference>
<dbReference type="InterPro" id="IPR003594">
    <property type="entry name" value="HATPase_dom"/>
</dbReference>
<evidence type="ECO:0000256" key="8">
    <source>
        <dbReference type="ARBA" id="ARBA00022840"/>
    </source>
</evidence>
<dbReference type="InterPro" id="IPR050351">
    <property type="entry name" value="BphY/WalK/GraS-like"/>
</dbReference>
<dbReference type="PATRIC" id="fig|69370.6.peg.2733"/>
<feature type="transmembrane region" description="Helical" evidence="11">
    <location>
        <begin position="23"/>
        <end position="48"/>
    </location>
</feature>
<proteinExistence type="predicted"/>
<dbReference type="SUPFAM" id="SSF47384">
    <property type="entry name" value="Homodimeric domain of signal transducing histidine kinase"/>
    <property type="match status" value="1"/>
</dbReference>
<evidence type="ECO:0000256" key="1">
    <source>
        <dbReference type="ARBA" id="ARBA00000085"/>
    </source>
</evidence>
<keyword evidence="11" id="KW-0812">Transmembrane</keyword>
<evidence type="ECO:0000256" key="4">
    <source>
        <dbReference type="ARBA" id="ARBA00022553"/>
    </source>
</evidence>
<dbReference type="Gene3D" id="3.30.565.10">
    <property type="entry name" value="Histidine kinase-like ATPase, C-terminal domain"/>
    <property type="match status" value="1"/>
</dbReference>
<accession>A0A0M2HBA0</accession>
<dbReference type="InterPro" id="IPR004358">
    <property type="entry name" value="Sig_transdc_His_kin-like_C"/>
</dbReference>
<keyword evidence="11" id="KW-1133">Transmembrane helix</keyword>
<keyword evidence="14" id="KW-1185">Reference proteome</keyword>
<evidence type="ECO:0000313" key="14">
    <source>
        <dbReference type="Proteomes" id="UP000034098"/>
    </source>
</evidence>
<evidence type="ECO:0000256" key="5">
    <source>
        <dbReference type="ARBA" id="ARBA00022679"/>
    </source>
</evidence>
<dbReference type="PANTHER" id="PTHR42878">
    <property type="entry name" value="TWO-COMPONENT HISTIDINE KINASE"/>
    <property type="match status" value="1"/>
</dbReference>
<evidence type="ECO:0000256" key="9">
    <source>
        <dbReference type="ARBA" id="ARBA00023012"/>
    </source>
</evidence>
<dbReference type="InterPro" id="IPR005467">
    <property type="entry name" value="His_kinase_dom"/>
</dbReference>
<dbReference type="EC" id="2.7.13.3" evidence="3"/>
<organism evidence="13 14">
    <name type="scientific">Microbacterium trichothecenolyticum</name>
    <name type="common">Aureobacterium trichothecenolyticum</name>
    <dbReference type="NCBI Taxonomy" id="69370"/>
    <lineage>
        <taxon>Bacteria</taxon>
        <taxon>Bacillati</taxon>
        <taxon>Actinomycetota</taxon>
        <taxon>Actinomycetes</taxon>
        <taxon>Micrococcales</taxon>
        <taxon>Microbacteriaceae</taxon>
        <taxon>Microbacterium</taxon>
    </lineage>
</organism>
<protein>
    <recommendedName>
        <fullName evidence="10">Sensor-like histidine kinase SenX3</fullName>
        <ecNumber evidence="3">2.7.13.3</ecNumber>
    </recommendedName>
</protein>
<evidence type="ECO:0000256" key="7">
    <source>
        <dbReference type="ARBA" id="ARBA00022777"/>
    </source>
</evidence>
<dbReference type="Gene3D" id="1.10.287.130">
    <property type="match status" value="1"/>
</dbReference>
<keyword evidence="4" id="KW-0597">Phosphoprotein</keyword>
<comment type="catalytic activity">
    <reaction evidence="1">
        <text>ATP + protein L-histidine = ADP + protein N-phospho-L-histidine.</text>
        <dbReference type="EC" id="2.7.13.3"/>
    </reaction>
</comment>
<dbReference type="InterPro" id="IPR003661">
    <property type="entry name" value="HisK_dim/P_dom"/>
</dbReference>
<comment type="subcellular location">
    <subcellularLocation>
        <location evidence="2">Cell membrane</location>
    </subcellularLocation>
</comment>
<dbReference type="GO" id="GO:0000155">
    <property type="term" value="F:phosphorelay sensor kinase activity"/>
    <property type="evidence" value="ECO:0007669"/>
    <property type="project" value="InterPro"/>
</dbReference>
<dbReference type="PRINTS" id="PR00344">
    <property type="entry name" value="BCTRLSENSOR"/>
</dbReference>
<evidence type="ECO:0000256" key="10">
    <source>
        <dbReference type="ARBA" id="ARBA00039401"/>
    </source>
</evidence>
<dbReference type="Proteomes" id="UP000034098">
    <property type="component" value="Unassembled WGS sequence"/>
</dbReference>
<evidence type="ECO:0000256" key="2">
    <source>
        <dbReference type="ARBA" id="ARBA00004236"/>
    </source>
</evidence>
<keyword evidence="5 13" id="KW-0808">Transferase</keyword>
<dbReference type="GO" id="GO:0005886">
    <property type="term" value="C:plasma membrane"/>
    <property type="evidence" value="ECO:0007669"/>
    <property type="project" value="UniProtKB-SubCell"/>
</dbReference>
<dbReference type="AlphaFoldDB" id="A0A0M2HBA0"/>
<evidence type="ECO:0000259" key="12">
    <source>
        <dbReference type="PROSITE" id="PS50109"/>
    </source>
</evidence>
<keyword evidence="9" id="KW-0902">Two-component regulatory system</keyword>
<evidence type="ECO:0000256" key="6">
    <source>
        <dbReference type="ARBA" id="ARBA00022741"/>
    </source>
</evidence>
<dbReference type="SUPFAM" id="SSF55874">
    <property type="entry name" value="ATPase domain of HSP90 chaperone/DNA topoisomerase II/histidine kinase"/>
    <property type="match status" value="1"/>
</dbReference>
<dbReference type="GO" id="GO:0007234">
    <property type="term" value="P:osmosensory signaling via phosphorelay pathway"/>
    <property type="evidence" value="ECO:0007669"/>
    <property type="project" value="TreeGrafter"/>
</dbReference>
<dbReference type="GO" id="GO:0030295">
    <property type="term" value="F:protein kinase activator activity"/>
    <property type="evidence" value="ECO:0007669"/>
    <property type="project" value="TreeGrafter"/>
</dbReference>
<feature type="transmembrane region" description="Helical" evidence="11">
    <location>
        <begin position="78"/>
        <end position="100"/>
    </location>
</feature>
<dbReference type="PROSITE" id="PS50109">
    <property type="entry name" value="HIS_KIN"/>
    <property type="match status" value="1"/>
</dbReference>
<gene>
    <name evidence="13" type="primary">cusS</name>
    <name evidence="13" type="ORF">RS82_02691</name>
</gene>
<name>A0A0M2HBA0_MICTR</name>
<dbReference type="GO" id="GO:0005524">
    <property type="term" value="F:ATP binding"/>
    <property type="evidence" value="ECO:0007669"/>
    <property type="project" value="UniProtKB-KW"/>
</dbReference>
<evidence type="ECO:0000256" key="11">
    <source>
        <dbReference type="SAM" id="Phobius"/>
    </source>
</evidence>
<keyword evidence="7 13" id="KW-0418">Kinase</keyword>
<dbReference type="SMART" id="SM00388">
    <property type="entry name" value="HisKA"/>
    <property type="match status" value="1"/>
</dbReference>
<dbReference type="SMART" id="SM00387">
    <property type="entry name" value="HATPase_c"/>
    <property type="match status" value="1"/>
</dbReference>
<dbReference type="RefSeq" id="WP_045300214.1">
    <property type="nucleotide sequence ID" value="NZ_JYJA01000037.1"/>
</dbReference>
<dbReference type="InterPro" id="IPR036890">
    <property type="entry name" value="HATPase_C_sf"/>
</dbReference>
<dbReference type="InterPro" id="IPR036097">
    <property type="entry name" value="HisK_dim/P_sf"/>
</dbReference>
<keyword evidence="6" id="KW-0547">Nucleotide-binding</keyword>
<dbReference type="PANTHER" id="PTHR42878:SF7">
    <property type="entry name" value="SENSOR HISTIDINE KINASE GLRK"/>
    <property type="match status" value="1"/>
</dbReference>
<keyword evidence="11" id="KW-0472">Membrane</keyword>
<dbReference type="EMBL" id="JYJA01000037">
    <property type="protein sequence ID" value="KJL41462.1"/>
    <property type="molecule type" value="Genomic_DNA"/>
</dbReference>
<reference evidence="13 14" key="1">
    <citation type="submission" date="2015-02" db="EMBL/GenBank/DDBJ databases">
        <title>Draft genome sequences of ten Microbacterium spp. with emphasis on heavy metal contaminated environments.</title>
        <authorList>
            <person name="Corretto E."/>
        </authorList>
    </citation>
    <scope>NUCLEOTIDE SEQUENCE [LARGE SCALE GENOMIC DNA]</scope>
    <source>
        <strain evidence="13 14">DSM 8608</strain>
    </source>
</reference>
<dbReference type="CDD" id="cd00082">
    <property type="entry name" value="HisKA"/>
    <property type="match status" value="1"/>
</dbReference>
<evidence type="ECO:0000313" key="13">
    <source>
        <dbReference type="EMBL" id="KJL41462.1"/>
    </source>
</evidence>
<feature type="domain" description="Histidine kinase" evidence="12">
    <location>
        <begin position="121"/>
        <end position="338"/>
    </location>
</feature>